<dbReference type="AlphaFoldDB" id="A0A803R5T7"/>
<reference evidence="2" key="1">
    <citation type="submission" date="2018-11" db="EMBL/GenBank/DDBJ databases">
        <authorList>
            <person name="Grassa J C."/>
        </authorList>
    </citation>
    <scope>NUCLEOTIDE SEQUENCE [LARGE SCALE GENOMIC DNA]</scope>
</reference>
<feature type="region of interest" description="Disordered" evidence="1">
    <location>
        <begin position="31"/>
        <end position="60"/>
    </location>
</feature>
<organism evidence="2 3">
    <name type="scientific">Cannabis sativa</name>
    <name type="common">Hemp</name>
    <name type="synonym">Marijuana</name>
    <dbReference type="NCBI Taxonomy" id="3483"/>
    <lineage>
        <taxon>Eukaryota</taxon>
        <taxon>Viridiplantae</taxon>
        <taxon>Streptophyta</taxon>
        <taxon>Embryophyta</taxon>
        <taxon>Tracheophyta</taxon>
        <taxon>Spermatophyta</taxon>
        <taxon>Magnoliopsida</taxon>
        <taxon>eudicotyledons</taxon>
        <taxon>Gunneridae</taxon>
        <taxon>Pentapetalae</taxon>
        <taxon>rosids</taxon>
        <taxon>fabids</taxon>
        <taxon>Rosales</taxon>
        <taxon>Cannabaceae</taxon>
        <taxon>Cannabis</taxon>
    </lineage>
</organism>
<name>A0A803R5T7_CANSA</name>
<feature type="compositionally biased region" description="Basic and acidic residues" evidence="1">
    <location>
        <begin position="37"/>
        <end position="60"/>
    </location>
</feature>
<dbReference type="EMBL" id="UZAU01000130">
    <property type="status" value="NOT_ANNOTATED_CDS"/>
    <property type="molecule type" value="Genomic_DNA"/>
</dbReference>
<proteinExistence type="predicted"/>
<accession>A0A803R5T7</accession>
<sequence length="60" mass="6549">MVESCNGCTNKGSNPEHPMVIPSLFIVVDNGGSKTSSRVDARTRDRNGGQVNHEHSKPNW</sequence>
<evidence type="ECO:0000313" key="2">
    <source>
        <dbReference type="EnsemblPlants" id="cds.novel_model_543_5bd9a17a"/>
    </source>
</evidence>
<reference evidence="2" key="2">
    <citation type="submission" date="2021-03" db="UniProtKB">
        <authorList>
            <consortium name="EnsemblPlants"/>
        </authorList>
    </citation>
    <scope>IDENTIFICATION</scope>
</reference>
<evidence type="ECO:0000256" key="1">
    <source>
        <dbReference type="SAM" id="MobiDB-lite"/>
    </source>
</evidence>
<evidence type="ECO:0000313" key="3">
    <source>
        <dbReference type="Proteomes" id="UP000596661"/>
    </source>
</evidence>
<keyword evidence="3" id="KW-1185">Reference proteome</keyword>
<protein>
    <submittedName>
        <fullName evidence="2">Uncharacterized protein</fullName>
    </submittedName>
</protein>
<dbReference type="Proteomes" id="UP000596661">
    <property type="component" value="Chromosome 2"/>
</dbReference>
<dbReference type="EnsemblPlants" id="novel_model_543_5bd9a17a">
    <property type="protein sequence ID" value="cds.novel_model_543_5bd9a17a"/>
    <property type="gene ID" value="novel_gene_313_5bd9a17a"/>
</dbReference>
<dbReference type="Gramene" id="novel_model_543_5bd9a17a">
    <property type="protein sequence ID" value="cds.novel_model_543_5bd9a17a"/>
    <property type="gene ID" value="novel_gene_313_5bd9a17a"/>
</dbReference>